<dbReference type="EMBL" id="JAWJWE010000039">
    <property type="protein sequence ID" value="KAK6620834.1"/>
    <property type="molecule type" value="Genomic_DNA"/>
</dbReference>
<keyword evidence="5" id="KW-1185">Reference proteome</keyword>
<accession>A0AAN8NSJ5</accession>
<dbReference type="Proteomes" id="UP001372834">
    <property type="component" value="Unassembled WGS sequence"/>
</dbReference>
<evidence type="ECO:0000313" key="6">
    <source>
        <dbReference type="Proteomes" id="UP001372834"/>
    </source>
</evidence>
<dbReference type="AlphaFoldDB" id="A0AAN8NSJ5"/>
<name>A0AAN8NSJ5_POLSC</name>
<dbReference type="Proteomes" id="UP001359485">
    <property type="component" value="Unassembled WGS sequence"/>
</dbReference>
<evidence type="ECO:0000313" key="5">
    <source>
        <dbReference type="Proteomes" id="UP001359485"/>
    </source>
</evidence>
<evidence type="ECO:0000256" key="2">
    <source>
        <dbReference type="SAM" id="MobiDB-lite"/>
    </source>
</evidence>
<gene>
    <name evidence="3" type="ORF">RUM43_011130</name>
    <name evidence="4" type="ORF">RUM44_013480</name>
</gene>
<organism evidence="3 6">
    <name type="scientific">Polyplax serrata</name>
    <name type="common">Common mouse louse</name>
    <dbReference type="NCBI Taxonomy" id="468196"/>
    <lineage>
        <taxon>Eukaryota</taxon>
        <taxon>Metazoa</taxon>
        <taxon>Ecdysozoa</taxon>
        <taxon>Arthropoda</taxon>
        <taxon>Hexapoda</taxon>
        <taxon>Insecta</taxon>
        <taxon>Pterygota</taxon>
        <taxon>Neoptera</taxon>
        <taxon>Paraneoptera</taxon>
        <taxon>Psocodea</taxon>
        <taxon>Troctomorpha</taxon>
        <taxon>Phthiraptera</taxon>
        <taxon>Anoplura</taxon>
        <taxon>Polyplacidae</taxon>
        <taxon>Polyplax</taxon>
    </lineage>
</organism>
<keyword evidence="1" id="KW-0175">Coiled coil</keyword>
<evidence type="ECO:0000313" key="4">
    <source>
        <dbReference type="EMBL" id="KAK6641765.1"/>
    </source>
</evidence>
<feature type="region of interest" description="Disordered" evidence="2">
    <location>
        <begin position="1"/>
        <end position="23"/>
    </location>
</feature>
<comment type="caution">
    <text evidence="3">The sequence shown here is derived from an EMBL/GenBank/DDBJ whole genome shotgun (WGS) entry which is preliminary data.</text>
</comment>
<evidence type="ECO:0000313" key="3">
    <source>
        <dbReference type="EMBL" id="KAK6620834.1"/>
    </source>
</evidence>
<sequence length="362" mass="42570">MPFISENSPVKEPSVETCVENENQSKTSTRGFFSAIGSKLFSGIQQEPLKKVEFIEAEEKRAEFDEKLEETPDVYLKELRKKTKERKPVVDEPWKRNDRDYLKIKTKYNNSMGNILRTWMSLIYCILILRLHVIKFLQDNLHELNENDMVLQKQLREENLSIYKMIRKAQNFSHERSLSLWIQLEKLIHSKVLIKNALDVVRGRDANRDWKGAALKLSQLEAELENVKKMHQSLSITCYNEQITNLENLNNQKSKEIDDLISQISVLKKKEIQMRGRILINMKNYKELNNKRKQLLSLQREISQVKIVQNSVETDYTDKIQAITNEIEESDKQIKQEKEEIKKLKKNLDFLSCNDSSNPLEA</sequence>
<feature type="coiled-coil region" evidence="1">
    <location>
        <begin position="217"/>
        <end position="354"/>
    </location>
</feature>
<dbReference type="EMBL" id="JAWJWF010000001">
    <property type="protein sequence ID" value="KAK6641765.1"/>
    <property type="molecule type" value="Genomic_DNA"/>
</dbReference>
<protein>
    <submittedName>
        <fullName evidence="3">Uncharacterized protein</fullName>
    </submittedName>
</protein>
<reference evidence="3 6" key="1">
    <citation type="submission" date="2023-10" db="EMBL/GenBank/DDBJ databases">
        <title>Genomes of two closely related lineages of the louse Polyplax serrata with different host specificities.</title>
        <authorList>
            <person name="Martinu J."/>
            <person name="Tarabai H."/>
            <person name="Stefka J."/>
            <person name="Hypsa V."/>
        </authorList>
    </citation>
    <scope>NUCLEOTIDE SEQUENCE [LARGE SCALE GENOMIC DNA]</scope>
    <source>
        <strain evidence="4">98ZLc_SE</strain>
        <strain evidence="3">HR10_N</strain>
    </source>
</reference>
<proteinExistence type="predicted"/>
<evidence type="ECO:0000256" key="1">
    <source>
        <dbReference type="SAM" id="Coils"/>
    </source>
</evidence>